<dbReference type="AlphaFoldDB" id="W2PNN5"/>
<feature type="compositionally biased region" description="Acidic residues" evidence="1">
    <location>
        <begin position="187"/>
        <end position="196"/>
    </location>
</feature>
<evidence type="ECO:0000313" key="2">
    <source>
        <dbReference type="EMBL" id="ETN01854.1"/>
    </source>
</evidence>
<name>W2PNN5_PHYN3</name>
<reference evidence="2 3" key="2">
    <citation type="submission" date="2013-11" db="EMBL/GenBank/DDBJ databases">
        <title>The Genome Sequence of Phytophthora parasitica INRA-310.</title>
        <authorList>
            <consortium name="The Broad Institute Genomics Platform"/>
            <person name="Russ C."/>
            <person name="Tyler B."/>
            <person name="Panabieres F."/>
            <person name="Shan W."/>
            <person name="Tripathy S."/>
            <person name="Grunwald N."/>
            <person name="Machado M."/>
            <person name="Johnson C.S."/>
            <person name="Arredondo F."/>
            <person name="Hong C."/>
            <person name="Coffey M."/>
            <person name="Young S.K."/>
            <person name="Zeng Q."/>
            <person name="Gargeya S."/>
            <person name="Fitzgerald M."/>
            <person name="Abouelleil A."/>
            <person name="Alvarado L."/>
            <person name="Chapman S.B."/>
            <person name="Gainer-Dewar J."/>
            <person name="Goldberg J."/>
            <person name="Griggs A."/>
            <person name="Gujja S."/>
            <person name="Hansen M."/>
            <person name="Howarth C."/>
            <person name="Imamovic A."/>
            <person name="Ireland A."/>
            <person name="Larimer J."/>
            <person name="McCowan C."/>
            <person name="Murphy C."/>
            <person name="Pearson M."/>
            <person name="Poon T.W."/>
            <person name="Priest M."/>
            <person name="Roberts A."/>
            <person name="Saif S."/>
            <person name="Shea T."/>
            <person name="Sykes S."/>
            <person name="Wortman J."/>
            <person name="Nusbaum C."/>
            <person name="Birren B."/>
        </authorList>
    </citation>
    <scope>NUCLEOTIDE SEQUENCE [LARGE SCALE GENOMIC DNA]</scope>
    <source>
        <strain evidence="2 3">INRA-310</strain>
    </source>
</reference>
<feature type="compositionally biased region" description="Acidic residues" evidence="1">
    <location>
        <begin position="157"/>
        <end position="171"/>
    </location>
</feature>
<feature type="region of interest" description="Disordered" evidence="1">
    <location>
        <begin position="113"/>
        <end position="226"/>
    </location>
</feature>
<reference evidence="3" key="1">
    <citation type="submission" date="2011-12" db="EMBL/GenBank/DDBJ databases">
        <authorList>
            <consortium name="The Broad Institute Genome Sequencing Platform"/>
            <person name="Russ C."/>
            <person name="Tyler B."/>
            <person name="Panabieres F."/>
            <person name="Shan W."/>
            <person name="Tripathy S."/>
            <person name="Grunwald N."/>
            <person name="Machado M."/>
            <person name="Young S.K."/>
            <person name="Zeng Q."/>
            <person name="Gargeya S."/>
            <person name="Fitzgerald M."/>
            <person name="Haas B."/>
            <person name="Abouelleil A."/>
            <person name="Alvarado L."/>
            <person name="Arachchi H.M."/>
            <person name="Berlin A."/>
            <person name="Chapman S.B."/>
            <person name="Gearin G."/>
            <person name="Goldberg J."/>
            <person name="Griggs A."/>
            <person name="Gujja S."/>
            <person name="Hansen M."/>
            <person name="Heiman D."/>
            <person name="Howarth C."/>
            <person name="Larimer J."/>
            <person name="Lui A."/>
            <person name="MacDonald P.J.P."/>
            <person name="McCowen C."/>
            <person name="Montmayeur A."/>
            <person name="Murphy C."/>
            <person name="Neiman D."/>
            <person name="Pearson M."/>
            <person name="Priest M."/>
            <person name="Roberts A."/>
            <person name="Saif S."/>
            <person name="Shea T."/>
            <person name="Sisk P."/>
            <person name="Stolte C."/>
            <person name="Sykes S."/>
            <person name="Wortman J."/>
            <person name="Nusbaum C."/>
            <person name="Birren B."/>
        </authorList>
    </citation>
    <scope>NUCLEOTIDE SEQUENCE [LARGE SCALE GENOMIC DNA]</scope>
    <source>
        <strain evidence="3">INRA-310</strain>
    </source>
</reference>
<protein>
    <submittedName>
        <fullName evidence="2">Uncharacterized protein</fullName>
    </submittedName>
</protein>
<evidence type="ECO:0000313" key="3">
    <source>
        <dbReference type="Proteomes" id="UP000018817"/>
    </source>
</evidence>
<feature type="compositionally biased region" description="Polar residues" evidence="1">
    <location>
        <begin position="213"/>
        <end position="226"/>
    </location>
</feature>
<feature type="compositionally biased region" description="Basic residues" evidence="1">
    <location>
        <begin position="117"/>
        <end position="135"/>
    </location>
</feature>
<sequence length="226" mass="25166">MKTTYSIPDAEARIAMEKGVLDVLTVIDPNLVPRHGIRWVKRTIRAKCAATGIVCTRIKWKQFWGYFRATWLERYNIESELNRSFPTPHPNIATFVNVIRTISQDYVTKLTNVAQGRRSRGNKTNANKKRGRRRANTSGADGASVETIDLPNPVVFTDEDLASDSDSEDEMQGSSDVDSVVEREVADVADSDEDALPDFSFDPSEYCDDDESTANGDDQSVQAAIV</sequence>
<gene>
    <name evidence="2" type="ORF">PPTG_16934</name>
</gene>
<evidence type="ECO:0000256" key="1">
    <source>
        <dbReference type="SAM" id="MobiDB-lite"/>
    </source>
</evidence>
<dbReference type="Proteomes" id="UP000018817">
    <property type="component" value="Unassembled WGS sequence"/>
</dbReference>
<dbReference type="EMBL" id="KI669622">
    <property type="protein sequence ID" value="ETN01854.1"/>
    <property type="molecule type" value="Genomic_DNA"/>
</dbReference>
<organism evidence="2 3">
    <name type="scientific">Phytophthora nicotianae (strain INRA-310)</name>
    <name type="common">Phytophthora parasitica</name>
    <dbReference type="NCBI Taxonomy" id="761204"/>
    <lineage>
        <taxon>Eukaryota</taxon>
        <taxon>Sar</taxon>
        <taxon>Stramenopiles</taxon>
        <taxon>Oomycota</taxon>
        <taxon>Peronosporomycetes</taxon>
        <taxon>Peronosporales</taxon>
        <taxon>Peronosporaceae</taxon>
        <taxon>Phytophthora</taxon>
    </lineage>
</organism>
<dbReference type="VEuPathDB" id="FungiDB:PPTG_16934"/>
<proteinExistence type="predicted"/>
<accession>W2PNN5</accession>
<dbReference type="RefSeq" id="XP_008912933.1">
    <property type="nucleotide sequence ID" value="XM_008914685.1"/>
</dbReference>
<dbReference type="GeneID" id="20185982"/>
<dbReference type="OrthoDB" id="10029846at2759"/>